<keyword evidence="3" id="KW-0255">Endonuclease</keyword>
<feature type="domain" description="Endonuclease GajA/Old nuclease/RecF-like AAA" evidence="2">
    <location>
        <begin position="242"/>
        <end position="327"/>
    </location>
</feature>
<dbReference type="InterPro" id="IPR034139">
    <property type="entry name" value="TOPRIM_OLD"/>
</dbReference>
<feature type="compositionally biased region" description="Basic and acidic residues" evidence="1">
    <location>
        <begin position="347"/>
        <end position="356"/>
    </location>
</feature>
<keyword evidence="3" id="KW-0540">Nuclease</keyword>
<feature type="domain" description="Endonuclease GajA/Old nuclease/RecF-like AAA" evidence="2">
    <location>
        <begin position="1"/>
        <end position="48"/>
    </location>
</feature>
<keyword evidence="4" id="KW-1185">Reference proteome</keyword>
<evidence type="ECO:0000256" key="1">
    <source>
        <dbReference type="SAM" id="MobiDB-lite"/>
    </source>
</evidence>
<dbReference type="GO" id="GO:0004519">
    <property type="term" value="F:endonuclease activity"/>
    <property type="evidence" value="ECO:0007669"/>
    <property type="project" value="UniProtKB-KW"/>
</dbReference>
<organism evidence="3 4">
    <name type="scientific">Chelativorans intermedius</name>
    <dbReference type="NCBI Taxonomy" id="515947"/>
    <lineage>
        <taxon>Bacteria</taxon>
        <taxon>Pseudomonadati</taxon>
        <taxon>Pseudomonadota</taxon>
        <taxon>Alphaproteobacteria</taxon>
        <taxon>Hyphomicrobiales</taxon>
        <taxon>Phyllobacteriaceae</taxon>
        <taxon>Chelativorans</taxon>
    </lineage>
</organism>
<dbReference type="Pfam" id="PF13175">
    <property type="entry name" value="AAA_15"/>
    <property type="match status" value="2"/>
</dbReference>
<dbReference type="InterPro" id="IPR051396">
    <property type="entry name" value="Bact_Antivir_Def_Nuclease"/>
</dbReference>
<dbReference type="Gene3D" id="3.40.50.300">
    <property type="entry name" value="P-loop containing nucleotide triphosphate hydrolases"/>
    <property type="match status" value="2"/>
</dbReference>
<dbReference type="PANTHER" id="PTHR43581:SF4">
    <property type="entry name" value="ATP_GTP PHOSPHATASE"/>
    <property type="match status" value="1"/>
</dbReference>
<protein>
    <submittedName>
        <fullName evidence="3">ATP-dependent endonuclease</fullName>
    </submittedName>
</protein>
<dbReference type="PANTHER" id="PTHR43581">
    <property type="entry name" value="ATP/GTP PHOSPHATASE"/>
    <property type="match status" value="1"/>
</dbReference>
<dbReference type="CDD" id="cd01026">
    <property type="entry name" value="TOPRIM_OLD"/>
    <property type="match status" value="1"/>
</dbReference>
<evidence type="ECO:0000313" key="3">
    <source>
        <dbReference type="EMBL" id="MFC0209900.1"/>
    </source>
</evidence>
<name>A0ABV6DBA9_9HYPH</name>
<feature type="region of interest" description="Disordered" evidence="1">
    <location>
        <begin position="344"/>
        <end position="378"/>
    </location>
</feature>
<gene>
    <name evidence="3" type="ORF">ACFFJ2_15970</name>
</gene>
<evidence type="ECO:0000313" key="4">
    <source>
        <dbReference type="Proteomes" id="UP001589755"/>
    </source>
</evidence>
<dbReference type="InterPro" id="IPR027417">
    <property type="entry name" value="P-loop_NTPase"/>
</dbReference>
<comment type="caution">
    <text evidence="3">The sequence shown here is derived from an EMBL/GenBank/DDBJ whole genome shotgun (WGS) entry which is preliminary data.</text>
</comment>
<dbReference type="Proteomes" id="UP001589755">
    <property type="component" value="Unassembled WGS sequence"/>
</dbReference>
<proteinExistence type="predicted"/>
<dbReference type="SUPFAM" id="SSF52540">
    <property type="entry name" value="P-loop containing nucleoside triphosphate hydrolases"/>
    <property type="match status" value="1"/>
</dbReference>
<keyword evidence="3" id="KW-0378">Hydrolase</keyword>
<dbReference type="EMBL" id="JBHLXD010000032">
    <property type="protein sequence ID" value="MFC0209900.1"/>
    <property type="molecule type" value="Genomic_DNA"/>
</dbReference>
<accession>A0ABV6DBA9</accession>
<sequence>MHLSRLNLSNFRSFSKEKISFERGLTVLVGENNGGKSNIIDAIRLLSTPLGGRRELYCEQTDIRFGATPRSFELSATFEGLSPPQQGRLLSATTSDTLEEACFGLTYDATGKQSHVRPALWAGRFKAVPEPGSHEMIRHVYLPPLRDAKRALASGNPTRIHALLNHFLGEHDPEEVAKSLARTSDHQILADVDAAVATGLDILTAGVRPQGAALGFNTDEKLIDIARDLRFKLADHGITPEDLQYSGHGFANLLYIATIAVELERTDNAELTMFLVEEPEAHLHPQLQAAVLNFLEERAEQSLKPKDDKDAPAGHLQVIVATHSPNLSAWVPSKSLVFVRSVAPAPQDDKGGDGPKAEGAAQPTDPPEAEMQPPRPESRCIPLAKLDLTDPDRRKIDRYLDVTKSALLFGGRVLLVEGIAEALLLPVIAKNHVLKDRAAEFRVFRSAVFVPIDGVDFAPYAKALLSPYDGVRIADRLVIITDGDKHTVDDGDALPGERRKADLDALAAGKGAADVLDICVNTYSLETELVAAGNAACMKEVYLALHPQSEAKWNDAVAKDGDARAKAIQELFKNTPKGDFAQLLAEKAAASEAFNVPGYIRDAIEALVK</sequence>
<dbReference type="InterPro" id="IPR041685">
    <property type="entry name" value="AAA_GajA/Old/RecF-like"/>
</dbReference>
<dbReference type="RefSeq" id="WP_261522506.1">
    <property type="nucleotide sequence ID" value="NZ_JAODNW010000029.1"/>
</dbReference>
<reference evidence="3 4" key="1">
    <citation type="submission" date="2024-09" db="EMBL/GenBank/DDBJ databases">
        <authorList>
            <person name="Sun Q."/>
            <person name="Mori K."/>
        </authorList>
    </citation>
    <scope>NUCLEOTIDE SEQUENCE [LARGE SCALE GENOMIC DNA]</scope>
    <source>
        <strain evidence="3 4">CCM 8543</strain>
    </source>
</reference>
<evidence type="ECO:0000259" key="2">
    <source>
        <dbReference type="Pfam" id="PF13175"/>
    </source>
</evidence>